<evidence type="ECO:0000313" key="2">
    <source>
        <dbReference type="Proteomes" id="UP000001292"/>
    </source>
</evidence>
<accession>B4I4A4</accession>
<keyword evidence="2" id="KW-1185">Reference proteome</keyword>
<proteinExistence type="predicted"/>
<reference evidence="1 2" key="1">
    <citation type="journal article" date="2007" name="Nature">
        <title>Evolution of genes and genomes on the Drosophila phylogeny.</title>
        <authorList>
            <consortium name="Drosophila 12 Genomes Consortium"/>
            <person name="Clark A.G."/>
            <person name="Eisen M.B."/>
            <person name="Smith D.R."/>
            <person name="Bergman C.M."/>
            <person name="Oliver B."/>
            <person name="Markow T.A."/>
            <person name="Kaufman T.C."/>
            <person name="Kellis M."/>
            <person name="Gelbart W."/>
            <person name="Iyer V.N."/>
            <person name="Pollard D.A."/>
            <person name="Sackton T.B."/>
            <person name="Larracuente A.M."/>
            <person name="Singh N.D."/>
            <person name="Abad J.P."/>
            <person name="Abt D.N."/>
            <person name="Adryan B."/>
            <person name="Aguade M."/>
            <person name="Akashi H."/>
            <person name="Anderson W.W."/>
            <person name="Aquadro C.F."/>
            <person name="Ardell D.H."/>
            <person name="Arguello R."/>
            <person name="Artieri C.G."/>
            <person name="Barbash D.A."/>
            <person name="Barker D."/>
            <person name="Barsanti P."/>
            <person name="Batterham P."/>
            <person name="Batzoglou S."/>
            <person name="Begun D."/>
            <person name="Bhutkar A."/>
            <person name="Blanco E."/>
            <person name="Bosak S.A."/>
            <person name="Bradley R.K."/>
            <person name="Brand A.D."/>
            <person name="Brent M.R."/>
            <person name="Brooks A.N."/>
            <person name="Brown R.H."/>
            <person name="Butlin R.K."/>
            <person name="Caggese C."/>
            <person name="Calvi B.R."/>
            <person name="Bernardo de Carvalho A."/>
            <person name="Caspi A."/>
            <person name="Castrezana S."/>
            <person name="Celniker S.E."/>
            <person name="Chang J.L."/>
            <person name="Chapple C."/>
            <person name="Chatterji S."/>
            <person name="Chinwalla A."/>
            <person name="Civetta A."/>
            <person name="Clifton S.W."/>
            <person name="Comeron J.M."/>
            <person name="Costello J.C."/>
            <person name="Coyne J.A."/>
            <person name="Daub J."/>
            <person name="David R.G."/>
            <person name="Delcher A.L."/>
            <person name="Delehaunty K."/>
            <person name="Do C.B."/>
            <person name="Ebling H."/>
            <person name="Edwards K."/>
            <person name="Eickbush T."/>
            <person name="Evans J.D."/>
            <person name="Filipski A."/>
            <person name="Findeiss S."/>
            <person name="Freyhult E."/>
            <person name="Fulton L."/>
            <person name="Fulton R."/>
            <person name="Garcia A.C."/>
            <person name="Gardiner A."/>
            <person name="Garfield D.A."/>
            <person name="Garvin B.E."/>
            <person name="Gibson G."/>
            <person name="Gilbert D."/>
            <person name="Gnerre S."/>
            <person name="Godfrey J."/>
            <person name="Good R."/>
            <person name="Gotea V."/>
            <person name="Gravely B."/>
            <person name="Greenberg A.J."/>
            <person name="Griffiths-Jones S."/>
            <person name="Gross S."/>
            <person name="Guigo R."/>
            <person name="Gustafson E.A."/>
            <person name="Haerty W."/>
            <person name="Hahn M.W."/>
            <person name="Halligan D.L."/>
            <person name="Halpern A.L."/>
            <person name="Halter G.M."/>
            <person name="Han M.V."/>
            <person name="Heger A."/>
            <person name="Hillier L."/>
            <person name="Hinrichs A.S."/>
            <person name="Holmes I."/>
            <person name="Hoskins R.A."/>
            <person name="Hubisz M.J."/>
            <person name="Hultmark D."/>
            <person name="Huntley M.A."/>
            <person name="Jaffe D.B."/>
            <person name="Jagadeeshan S."/>
            <person name="Jeck W.R."/>
            <person name="Johnson J."/>
            <person name="Jones C.D."/>
            <person name="Jordan W.C."/>
            <person name="Karpen G.H."/>
            <person name="Kataoka E."/>
            <person name="Keightley P.D."/>
            <person name="Kheradpour P."/>
            <person name="Kirkness E.F."/>
            <person name="Koerich L.B."/>
            <person name="Kristiansen K."/>
            <person name="Kudrna D."/>
            <person name="Kulathinal R.J."/>
            <person name="Kumar S."/>
            <person name="Kwok R."/>
            <person name="Lander E."/>
            <person name="Langley C.H."/>
            <person name="Lapoint R."/>
            <person name="Lazzaro B.P."/>
            <person name="Lee S.J."/>
            <person name="Levesque L."/>
            <person name="Li R."/>
            <person name="Lin C.F."/>
            <person name="Lin M.F."/>
            <person name="Lindblad-Toh K."/>
            <person name="Llopart A."/>
            <person name="Long M."/>
            <person name="Low L."/>
            <person name="Lozovsky E."/>
            <person name="Lu J."/>
            <person name="Luo M."/>
            <person name="Machado C.A."/>
            <person name="Makalowski W."/>
            <person name="Marzo M."/>
            <person name="Matsuda M."/>
            <person name="Matzkin L."/>
            <person name="McAllister B."/>
            <person name="McBride C.S."/>
            <person name="McKernan B."/>
            <person name="McKernan K."/>
            <person name="Mendez-Lago M."/>
            <person name="Minx P."/>
            <person name="Mollenhauer M.U."/>
            <person name="Montooth K."/>
            <person name="Mount S.M."/>
            <person name="Mu X."/>
            <person name="Myers E."/>
            <person name="Negre B."/>
            <person name="Newfeld S."/>
            <person name="Nielsen R."/>
            <person name="Noor M.A."/>
            <person name="O'Grady P."/>
            <person name="Pachter L."/>
            <person name="Papaceit M."/>
            <person name="Parisi M.J."/>
            <person name="Parisi M."/>
            <person name="Parts L."/>
            <person name="Pedersen J.S."/>
            <person name="Pesole G."/>
            <person name="Phillippy A.M."/>
            <person name="Ponting C.P."/>
            <person name="Pop M."/>
            <person name="Porcelli D."/>
            <person name="Powell J.R."/>
            <person name="Prohaska S."/>
            <person name="Pruitt K."/>
            <person name="Puig M."/>
            <person name="Quesneville H."/>
            <person name="Ram K.R."/>
            <person name="Rand D."/>
            <person name="Rasmussen M.D."/>
            <person name="Reed L.K."/>
            <person name="Reenan R."/>
            <person name="Reily A."/>
            <person name="Remington K.A."/>
            <person name="Rieger T.T."/>
            <person name="Ritchie M.G."/>
            <person name="Robin C."/>
            <person name="Rogers Y.H."/>
            <person name="Rohde C."/>
            <person name="Rozas J."/>
            <person name="Rubenfield M.J."/>
            <person name="Ruiz A."/>
            <person name="Russo S."/>
            <person name="Salzberg S.L."/>
            <person name="Sanchez-Gracia A."/>
            <person name="Saranga D.J."/>
            <person name="Sato H."/>
            <person name="Schaeffer S.W."/>
            <person name="Schatz M.C."/>
            <person name="Schlenke T."/>
            <person name="Schwartz R."/>
            <person name="Segarra C."/>
            <person name="Singh R.S."/>
            <person name="Sirot L."/>
            <person name="Sirota M."/>
            <person name="Sisneros N.B."/>
            <person name="Smith C.D."/>
            <person name="Smith T.F."/>
            <person name="Spieth J."/>
            <person name="Stage D.E."/>
            <person name="Stark A."/>
            <person name="Stephan W."/>
            <person name="Strausberg R.L."/>
            <person name="Strempel S."/>
            <person name="Sturgill D."/>
            <person name="Sutton G."/>
            <person name="Sutton G.G."/>
            <person name="Tao W."/>
            <person name="Teichmann S."/>
            <person name="Tobari Y.N."/>
            <person name="Tomimura Y."/>
            <person name="Tsolas J.M."/>
            <person name="Valente V.L."/>
            <person name="Venter E."/>
            <person name="Venter J.C."/>
            <person name="Vicario S."/>
            <person name="Vieira F.G."/>
            <person name="Vilella A.J."/>
            <person name="Villasante A."/>
            <person name="Walenz B."/>
            <person name="Wang J."/>
            <person name="Wasserman M."/>
            <person name="Watts T."/>
            <person name="Wilson D."/>
            <person name="Wilson R.K."/>
            <person name="Wing R.A."/>
            <person name="Wolfner M.F."/>
            <person name="Wong A."/>
            <person name="Wong G.K."/>
            <person name="Wu C.I."/>
            <person name="Wu G."/>
            <person name="Yamamoto D."/>
            <person name="Yang H.P."/>
            <person name="Yang S.P."/>
            <person name="Yorke J.A."/>
            <person name="Yoshida K."/>
            <person name="Zdobnov E."/>
            <person name="Zhang P."/>
            <person name="Zhang Y."/>
            <person name="Zimin A.V."/>
            <person name="Baldwin J."/>
            <person name="Abdouelleil A."/>
            <person name="Abdulkadir J."/>
            <person name="Abebe A."/>
            <person name="Abera B."/>
            <person name="Abreu J."/>
            <person name="Acer S.C."/>
            <person name="Aftuck L."/>
            <person name="Alexander A."/>
            <person name="An P."/>
            <person name="Anderson E."/>
            <person name="Anderson S."/>
            <person name="Arachi H."/>
            <person name="Azer M."/>
            <person name="Bachantsang P."/>
            <person name="Barry A."/>
            <person name="Bayul T."/>
            <person name="Berlin A."/>
            <person name="Bessette D."/>
            <person name="Bloom T."/>
            <person name="Blye J."/>
            <person name="Boguslavskiy L."/>
            <person name="Bonnet C."/>
            <person name="Boukhgalter B."/>
            <person name="Bourzgui I."/>
            <person name="Brown A."/>
            <person name="Cahill P."/>
            <person name="Channer S."/>
            <person name="Cheshatsang Y."/>
            <person name="Chuda L."/>
            <person name="Citroen M."/>
            <person name="Collymore A."/>
            <person name="Cooke P."/>
            <person name="Costello M."/>
            <person name="D'Aco K."/>
            <person name="Daza R."/>
            <person name="De Haan G."/>
            <person name="DeGray S."/>
            <person name="DeMaso C."/>
            <person name="Dhargay N."/>
            <person name="Dooley K."/>
            <person name="Dooley E."/>
            <person name="Doricent M."/>
            <person name="Dorje P."/>
            <person name="Dorjee K."/>
            <person name="Dupes A."/>
            <person name="Elong R."/>
            <person name="Falk J."/>
            <person name="Farina A."/>
            <person name="Faro S."/>
            <person name="Ferguson D."/>
            <person name="Fisher S."/>
            <person name="Foley C.D."/>
            <person name="Franke A."/>
            <person name="Friedrich D."/>
            <person name="Gadbois L."/>
            <person name="Gearin G."/>
            <person name="Gearin C.R."/>
            <person name="Giannoukos G."/>
            <person name="Goode T."/>
            <person name="Graham J."/>
            <person name="Grandbois E."/>
            <person name="Grewal S."/>
            <person name="Gyaltsen K."/>
            <person name="Hafez N."/>
            <person name="Hagos B."/>
            <person name="Hall J."/>
            <person name="Henson C."/>
            <person name="Hollinger A."/>
            <person name="Honan T."/>
            <person name="Huard M.D."/>
            <person name="Hughes L."/>
            <person name="Hurhula B."/>
            <person name="Husby M.E."/>
            <person name="Kamat A."/>
            <person name="Kanga B."/>
            <person name="Kashin S."/>
            <person name="Khazanovich D."/>
            <person name="Kisner P."/>
            <person name="Lance K."/>
            <person name="Lara M."/>
            <person name="Lee W."/>
            <person name="Lennon N."/>
            <person name="Letendre F."/>
            <person name="LeVine R."/>
            <person name="Lipovsky A."/>
            <person name="Liu X."/>
            <person name="Liu J."/>
            <person name="Liu S."/>
            <person name="Lokyitsang T."/>
            <person name="Lokyitsang Y."/>
            <person name="Lubonja R."/>
            <person name="Lui A."/>
            <person name="MacDonald P."/>
            <person name="Magnisalis V."/>
            <person name="Maru K."/>
            <person name="Matthews C."/>
            <person name="McCusker W."/>
            <person name="McDonough S."/>
            <person name="Mehta T."/>
            <person name="Meldrim J."/>
            <person name="Meneus L."/>
            <person name="Mihai O."/>
            <person name="Mihalev A."/>
            <person name="Mihova T."/>
            <person name="Mittelman R."/>
            <person name="Mlenga V."/>
            <person name="Montmayeur A."/>
            <person name="Mulrain L."/>
            <person name="Navidi A."/>
            <person name="Naylor J."/>
            <person name="Negash T."/>
            <person name="Nguyen T."/>
            <person name="Nguyen N."/>
            <person name="Nicol R."/>
            <person name="Norbu C."/>
            <person name="Norbu N."/>
            <person name="Novod N."/>
            <person name="O'Neill B."/>
            <person name="Osman S."/>
            <person name="Markiewicz E."/>
            <person name="Oyono O.L."/>
            <person name="Patti C."/>
            <person name="Phunkhang P."/>
            <person name="Pierre F."/>
            <person name="Priest M."/>
            <person name="Raghuraman S."/>
            <person name="Rege F."/>
            <person name="Reyes R."/>
            <person name="Rise C."/>
            <person name="Rogov P."/>
            <person name="Ross K."/>
            <person name="Ryan E."/>
            <person name="Settipalli S."/>
            <person name="Shea T."/>
            <person name="Sherpa N."/>
            <person name="Shi L."/>
            <person name="Shih D."/>
            <person name="Sparrow T."/>
            <person name="Spaulding J."/>
            <person name="Stalker J."/>
            <person name="Stange-Thomann N."/>
            <person name="Stavropoulos S."/>
            <person name="Stone C."/>
            <person name="Strader C."/>
            <person name="Tesfaye S."/>
            <person name="Thomson T."/>
            <person name="Thoulutsang Y."/>
            <person name="Thoulutsang D."/>
            <person name="Topham K."/>
            <person name="Topping I."/>
            <person name="Tsamla T."/>
            <person name="Vassiliev H."/>
            <person name="Vo A."/>
            <person name="Wangchuk T."/>
            <person name="Wangdi T."/>
            <person name="Weiand M."/>
            <person name="Wilkinson J."/>
            <person name="Wilson A."/>
            <person name="Yadav S."/>
            <person name="Young G."/>
            <person name="Yu Q."/>
            <person name="Zembek L."/>
            <person name="Zhong D."/>
            <person name="Zimmer A."/>
            <person name="Zwirko Z."/>
            <person name="Jaffe D.B."/>
            <person name="Alvarez P."/>
            <person name="Brockman W."/>
            <person name="Butler J."/>
            <person name="Chin C."/>
            <person name="Gnerre S."/>
            <person name="Grabherr M."/>
            <person name="Kleber M."/>
            <person name="Mauceli E."/>
            <person name="MacCallum I."/>
        </authorList>
    </citation>
    <scope>NUCLEOTIDE SEQUENCE [LARGE SCALE GENOMIC DNA]</scope>
    <source>
        <strain evidence="2">Rob3c / Tucson 14021-0248.25</strain>
    </source>
</reference>
<protein>
    <submittedName>
        <fullName evidence="1">GM10573</fullName>
    </submittedName>
</protein>
<evidence type="ECO:0000313" key="1">
    <source>
        <dbReference type="EMBL" id="EDW55047.1"/>
    </source>
</evidence>
<gene>
    <name evidence="1" type="primary">Dsec\GM10573</name>
    <name evidence="1" type="ORF">Dsec_GM10573</name>
</gene>
<dbReference type="AlphaFoldDB" id="B4I4A4"/>
<dbReference type="EMBL" id="CH480821">
    <property type="protein sequence ID" value="EDW55047.1"/>
    <property type="molecule type" value="Genomic_DNA"/>
</dbReference>
<name>B4I4A4_DROSE</name>
<dbReference type="OMA" id="NWMRRTW"/>
<dbReference type="PhylomeDB" id="B4I4A4"/>
<sequence length="64" mass="7309">MQGMEMGVEVEAEVEAGQELELEIEMGTQRDRAKAVDCGLWPTESPTDWQSNWMRRTWLAAPVK</sequence>
<dbReference type="Proteomes" id="UP000001292">
    <property type="component" value="Unassembled WGS sequence"/>
</dbReference>
<dbReference type="HOGENOM" id="CLU_2888052_0_0_1"/>
<organism evidence="2">
    <name type="scientific">Drosophila sechellia</name>
    <name type="common">Fruit fly</name>
    <dbReference type="NCBI Taxonomy" id="7238"/>
    <lineage>
        <taxon>Eukaryota</taxon>
        <taxon>Metazoa</taxon>
        <taxon>Ecdysozoa</taxon>
        <taxon>Arthropoda</taxon>
        <taxon>Hexapoda</taxon>
        <taxon>Insecta</taxon>
        <taxon>Pterygota</taxon>
        <taxon>Neoptera</taxon>
        <taxon>Endopterygota</taxon>
        <taxon>Diptera</taxon>
        <taxon>Brachycera</taxon>
        <taxon>Muscomorpha</taxon>
        <taxon>Ephydroidea</taxon>
        <taxon>Drosophilidae</taxon>
        <taxon>Drosophila</taxon>
        <taxon>Sophophora</taxon>
    </lineage>
</organism>